<protein>
    <submittedName>
        <fullName evidence="2">Uncharacterized protein</fullName>
    </submittedName>
</protein>
<accession>A0AA85JD35</accession>
<reference evidence="2" key="2">
    <citation type="submission" date="2023-11" db="UniProtKB">
        <authorList>
            <consortium name="WormBaseParasite"/>
        </authorList>
    </citation>
    <scope>IDENTIFICATION</scope>
</reference>
<dbReference type="AlphaFoldDB" id="A0AA85JD35"/>
<reference evidence="1" key="1">
    <citation type="submission" date="2022-06" db="EMBL/GenBank/DDBJ databases">
        <authorList>
            <person name="Berger JAMES D."/>
            <person name="Berger JAMES D."/>
        </authorList>
    </citation>
    <scope>NUCLEOTIDE SEQUENCE [LARGE SCALE GENOMIC DNA]</scope>
</reference>
<organism evidence="1 2">
    <name type="scientific">Trichobilharzia regenti</name>
    <name type="common">Nasal bird schistosome</name>
    <dbReference type="NCBI Taxonomy" id="157069"/>
    <lineage>
        <taxon>Eukaryota</taxon>
        <taxon>Metazoa</taxon>
        <taxon>Spiralia</taxon>
        <taxon>Lophotrochozoa</taxon>
        <taxon>Platyhelminthes</taxon>
        <taxon>Trematoda</taxon>
        <taxon>Digenea</taxon>
        <taxon>Strigeidida</taxon>
        <taxon>Schistosomatoidea</taxon>
        <taxon>Schistosomatidae</taxon>
        <taxon>Trichobilharzia</taxon>
    </lineage>
</organism>
<name>A0AA85JD35_TRIRE</name>
<evidence type="ECO:0000313" key="1">
    <source>
        <dbReference type="Proteomes" id="UP000050795"/>
    </source>
</evidence>
<dbReference type="Proteomes" id="UP000050795">
    <property type="component" value="Unassembled WGS sequence"/>
</dbReference>
<dbReference type="WBParaSite" id="TREG1_143300.1">
    <property type="protein sequence ID" value="TREG1_143300.1"/>
    <property type="gene ID" value="TREG1_143300"/>
</dbReference>
<proteinExistence type="predicted"/>
<keyword evidence="1" id="KW-1185">Reference proteome</keyword>
<evidence type="ECO:0000313" key="2">
    <source>
        <dbReference type="WBParaSite" id="TREG1_143300.1"/>
    </source>
</evidence>
<sequence length="131" mass="15620">MLSDTKWDLFINDSLDDTISNITSYLKFYFQICCPRETLFVKFDSFSSTRLKKLRREKEKLYKMKDKSGVKRTNFLIKSEMQRLNVIYNQKFISCKSPFNMWKLFKEITGGKQINNIPYSFDACSLNKSFI</sequence>